<dbReference type="InterPro" id="IPR023829">
    <property type="entry name" value="PGA_PgaD"/>
</dbReference>
<name>A0A177MXB8_9GAMM</name>
<accession>A0A177MXB8</accession>
<keyword evidence="3" id="KW-1185">Reference proteome</keyword>
<dbReference type="NCBIfam" id="TIGR03940">
    <property type="entry name" value="PGA_PgaD"/>
    <property type="match status" value="1"/>
</dbReference>
<sequence>MKHIIIDQPHLQSLQQKLSSAFLVCMSWLLWLYFLLPLFTLGGWLLGLKSLSDEIRWFGGYKTLLELSQMYGGIILVISLAWLVWTFALSWLHVSIKPKPHSPVTDQGLANHFHVEIKQLNQARSEQKVSVYFDEKANITRLVHSGK</sequence>
<organism evidence="2 3">
    <name type="scientific">Methylomonas lenta</name>
    <dbReference type="NCBI Taxonomy" id="980561"/>
    <lineage>
        <taxon>Bacteria</taxon>
        <taxon>Pseudomonadati</taxon>
        <taxon>Pseudomonadota</taxon>
        <taxon>Gammaproteobacteria</taxon>
        <taxon>Methylococcales</taxon>
        <taxon>Methylococcaceae</taxon>
        <taxon>Methylomonas</taxon>
    </lineage>
</organism>
<protein>
    <recommendedName>
        <fullName evidence="4">Poly-beta-1,6-N-acetyl-D-glucosamine biosynthesis protein PgaD</fullName>
    </recommendedName>
</protein>
<dbReference type="STRING" id="980561.A1359_16735"/>
<dbReference type="EMBL" id="LUUI01000154">
    <property type="protein sequence ID" value="OAI10358.1"/>
    <property type="molecule type" value="Genomic_DNA"/>
</dbReference>
<reference evidence="2 3" key="1">
    <citation type="submission" date="2016-03" db="EMBL/GenBank/DDBJ databases">
        <authorList>
            <person name="Ploux O."/>
        </authorList>
    </citation>
    <scope>NUCLEOTIDE SEQUENCE [LARGE SCALE GENOMIC DNA]</scope>
    <source>
        <strain evidence="2 3">R-45370</strain>
    </source>
</reference>
<evidence type="ECO:0000313" key="2">
    <source>
        <dbReference type="EMBL" id="OAI10358.1"/>
    </source>
</evidence>
<dbReference type="Proteomes" id="UP000078476">
    <property type="component" value="Unassembled WGS sequence"/>
</dbReference>
<proteinExistence type="predicted"/>
<dbReference type="Pfam" id="PF13994">
    <property type="entry name" value="PgaD"/>
    <property type="match status" value="1"/>
</dbReference>
<keyword evidence="1" id="KW-0812">Transmembrane</keyword>
<keyword evidence="1" id="KW-0472">Membrane</keyword>
<feature type="transmembrane region" description="Helical" evidence="1">
    <location>
        <begin position="21"/>
        <end position="46"/>
    </location>
</feature>
<dbReference type="AlphaFoldDB" id="A0A177MXB8"/>
<evidence type="ECO:0000313" key="3">
    <source>
        <dbReference type="Proteomes" id="UP000078476"/>
    </source>
</evidence>
<keyword evidence="1" id="KW-1133">Transmembrane helix</keyword>
<dbReference type="RefSeq" id="WP_066987298.1">
    <property type="nucleotide sequence ID" value="NZ_LUUI01000154.1"/>
</dbReference>
<gene>
    <name evidence="2" type="ORF">A1359_16735</name>
</gene>
<evidence type="ECO:0008006" key="4">
    <source>
        <dbReference type="Google" id="ProtNLM"/>
    </source>
</evidence>
<comment type="caution">
    <text evidence="2">The sequence shown here is derived from an EMBL/GenBank/DDBJ whole genome shotgun (WGS) entry which is preliminary data.</text>
</comment>
<feature type="transmembrane region" description="Helical" evidence="1">
    <location>
        <begin position="70"/>
        <end position="92"/>
    </location>
</feature>
<dbReference type="GO" id="GO:0043709">
    <property type="term" value="P:cell adhesion involved in single-species biofilm formation"/>
    <property type="evidence" value="ECO:0007669"/>
    <property type="project" value="InterPro"/>
</dbReference>
<evidence type="ECO:0000256" key="1">
    <source>
        <dbReference type="SAM" id="Phobius"/>
    </source>
</evidence>
<dbReference type="OrthoDB" id="5782986at2"/>